<dbReference type="InterPro" id="IPR049387">
    <property type="entry name" value="UFSP2-like_2nd"/>
</dbReference>
<keyword evidence="2 13" id="KW-0645">Protease</keyword>
<evidence type="ECO:0000313" key="11">
    <source>
        <dbReference type="EMBL" id="JAG74547.1"/>
    </source>
</evidence>
<evidence type="ECO:0000256" key="4">
    <source>
        <dbReference type="ARBA" id="ARBA00022801"/>
    </source>
</evidence>
<dbReference type="OrthoDB" id="417506at2759"/>
<dbReference type="Pfam" id="PF07910">
    <property type="entry name" value="Peptidase_C78"/>
    <property type="match status" value="1"/>
</dbReference>
<evidence type="ECO:0000256" key="1">
    <source>
        <dbReference type="ARBA" id="ARBA00008552"/>
    </source>
</evidence>
<dbReference type="InterPro" id="IPR012462">
    <property type="entry name" value="UFSP1/2_DUB_cat"/>
</dbReference>
<evidence type="ECO:0000313" key="12">
    <source>
        <dbReference type="Proteomes" id="UP000694866"/>
    </source>
</evidence>
<evidence type="ECO:0000259" key="8">
    <source>
        <dbReference type="Pfam" id="PF07910"/>
    </source>
</evidence>
<evidence type="ECO:0000313" key="13">
    <source>
        <dbReference type="RefSeq" id="XP_011311376.1"/>
    </source>
</evidence>
<dbReference type="GO" id="GO:0005634">
    <property type="term" value="C:nucleus"/>
    <property type="evidence" value="ECO:0007669"/>
    <property type="project" value="TreeGrafter"/>
</dbReference>
<dbReference type="GO" id="GO:0006508">
    <property type="term" value="P:proteolysis"/>
    <property type="evidence" value="ECO:0007669"/>
    <property type="project" value="UniProtKB-KW"/>
</dbReference>
<dbReference type="KEGG" id="fas:105271498"/>
<dbReference type="AlphaFoldDB" id="A0A0C9R9H8"/>
<evidence type="ECO:0000256" key="7">
    <source>
        <dbReference type="ARBA" id="ARBA00073264"/>
    </source>
</evidence>
<evidence type="ECO:0000256" key="3">
    <source>
        <dbReference type="ARBA" id="ARBA00022786"/>
    </source>
</evidence>
<keyword evidence="12" id="KW-1185">Reference proteome</keyword>
<evidence type="ECO:0000256" key="6">
    <source>
        <dbReference type="ARBA" id="ARBA00057559"/>
    </source>
</evidence>
<evidence type="ECO:0000259" key="9">
    <source>
        <dbReference type="Pfam" id="PF20908"/>
    </source>
</evidence>
<gene>
    <name evidence="11" type="primary">UFSP2</name>
    <name evidence="13" type="synonym">Ufsp2</name>
    <name evidence="11" type="ORF">g.25741</name>
</gene>
<comment type="function">
    <text evidence="6">Thiol protease which recognizes and hydrolyzes the peptide bond at the C-terminal Gly of UFM1, a ubiquitin-like modifier protein bound to a number of target proteins. Does not hydrolyze SUMO1 or ISG15 ubiquitin-like proteins.</text>
</comment>
<keyword evidence="3" id="KW-0833">Ubl conjugation pathway</keyword>
<evidence type="ECO:0000256" key="2">
    <source>
        <dbReference type="ARBA" id="ARBA00022670"/>
    </source>
</evidence>
<comment type="similarity">
    <text evidence="1">Belongs to the peptidase C78 family.</text>
</comment>
<dbReference type="PANTHER" id="PTHR48153:SF2">
    <property type="entry name" value="UFM1-SPECIFIC PROTEASE 2"/>
    <property type="match status" value="1"/>
</dbReference>
<accession>A0A0C9R9H8</accession>
<dbReference type="SUPFAM" id="SSF54001">
    <property type="entry name" value="Cysteine proteinases"/>
    <property type="match status" value="1"/>
</dbReference>
<dbReference type="Proteomes" id="UP000694866">
    <property type="component" value="Unplaced"/>
</dbReference>
<evidence type="ECO:0000256" key="5">
    <source>
        <dbReference type="ARBA" id="ARBA00022807"/>
    </source>
</evidence>
<dbReference type="RefSeq" id="XP_011311376.1">
    <property type="nucleotide sequence ID" value="XM_011313074.1"/>
</dbReference>
<dbReference type="FunFam" id="3.90.70.130:FF:000001">
    <property type="entry name" value="Probable Ufm1-specific protease 2"/>
    <property type="match status" value="1"/>
</dbReference>
<reference evidence="13" key="2">
    <citation type="submission" date="2025-04" db="UniProtKB">
        <authorList>
            <consortium name="RefSeq"/>
        </authorList>
    </citation>
    <scope>IDENTIFICATION</scope>
    <source>
        <strain evidence="13">USDA-PBARC FA_bdor</strain>
        <tissue evidence="13">Whole organism</tissue>
    </source>
</reference>
<feature type="domain" description="UFSP2 second" evidence="9">
    <location>
        <begin position="211"/>
        <end position="351"/>
    </location>
</feature>
<keyword evidence="4" id="KW-0378">Hydrolase</keyword>
<name>A0A0C9R9H8_9HYME</name>
<sequence length="565" mass="63710">MTPKLRISSNVLKRLQELTSKDTGRLFGVMSENSLTVLSFALNPPEDEESSIPPAALQLNMPVEIDLCGVLFIGEASEKIPEAFKDIDITDNPLLLRYTLGAQQVQSFVYIHQTLKPAGEPEVIDESEIWERFFYIRLRTSIPMTTQRSEIIDAFQTTRKNLASGSVGFHFPEIDVYLLGSDSESKVISIKDLMGNPRRNFPGAVEAIDALMLTRMTDEKSEGSLKYAPVLQHVKRPFQSLQFDINVDTLSIVEGSVNATRLYSILVESVCRNLRLIERSFTHELNQEKLKVPEVLHFKPRNCMHLVTVAYPRGSSDEDTRDYRKNLHKVLSFDLSKPLFCRGNAVRFSNDFTSYEPILNPHAAVTSLGSGFSVSLVKGLYAYHHYMQDKFDDSGWGCAYRSLQTIFSWFRLQGYTGESIPSHRAIQKCLVDIGDKSHNFIGSQQWIGSTEVGFVLETLLGISVRVLCAATGGQMQEQIISLKEHFQYQGTPVMIGGGVLAHTILGVAHNEETDEIKFLILDPHYTGPEDLKTITNKGWCGWKGLNFWKKDAFYNMCLPQIPSRY</sequence>
<organism evidence="11">
    <name type="scientific">Fopius arisanus</name>
    <dbReference type="NCBI Taxonomy" id="64838"/>
    <lineage>
        <taxon>Eukaryota</taxon>
        <taxon>Metazoa</taxon>
        <taxon>Ecdysozoa</taxon>
        <taxon>Arthropoda</taxon>
        <taxon>Hexapoda</taxon>
        <taxon>Insecta</taxon>
        <taxon>Pterygota</taxon>
        <taxon>Neoptera</taxon>
        <taxon>Endopterygota</taxon>
        <taxon>Hymenoptera</taxon>
        <taxon>Apocrita</taxon>
        <taxon>Ichneumonoidea</taxon>
        <taxon>Braconidae</taxon>
        <taxon>Opiinae</taxon>
        <taxon>Fopius</taxon>
    </lineage>
</organism>
<dbReference type="PANTHER" id="PTHR48153">
    <property type="entry name" value="UFM1-SPECIFIC PROTEASE 2"/>
    <property type="match status" value="1"/>
</dbReference>
<dbReference type="EMBL" id="GBYB01004780">
    <property type="protein sequence ID" value="JAG74547.1"/>
    <property type="molecule type" value="Transcribed_RNA"/>
</dbReference>
<evidence type="ECO:0000259" key="10">
    <source>
        <dbReference type="Pfam" id="PF26560"/>
    </source>
</evidence>
<proteinExistence type="inferred from homology"/>
<dbReference type="InterPro" id="IPR058757">
    <property type="entry name" value="UFSP2_MPN_N"/>
</dbReference>
<dbReference type="GO" id="GO:0071567">
    <property type="term" value="F:deUFMylase activity"/>
    <property type="evidence" value="ECO:0007669"/>
    <property type="project" value="UniProtKB-ARBA"/>
</dbReference>
<feature type="domain" description="UFSP1/2/DUB catalytic" evidence="8">
    <location>
        <begin position="374"/>
        <end position="557"/>
    </location>
</feature>
<dbReference type="Gene3D" id="3.90.70.130">
    <property type="match status" value="1"/>
</dbReference>
<dbReference type="GO" id="GO:0005783">
    <property type="term" value="C:endoplasmic reticulum"/>
    <property type="evidence" value="ECO:0007669"/>
    <property type="project" value="TreeGrafter"/>
</dbReference>
<reference evidence="11" key="1">
    <citation type="submission" date="2015-01" db="EMBL/GenBank/DDBJ databases">
        <title>Transcriptome Assembly of Fopius arisanus.</title>
        <authorList>
            <person name="Geib S."/>
        </authorList>
    </citation>
    <scope>NUCLEOTIDE SEQUENCE</scope>
</reference>
<accession>A0A9R1TLV9</accession>
<protein>
    <recommendedName>
        <fullName evidence="7">Probable Ufm1-specific protease 2</fullName>
    </recommendedName>
</protein>
<dbReference type="InterPro" id="IPR038765">
    <property type="entry name" value="Papain-like_cys_pep_sf"/>
</dbReference>
<feature type="domain" description="UFSP2 N-terminal MPN-like" evidence="10">
    <location>
        <begin position="1"/>
        <end position="129"/>
    </location>
</feature>
<dbReference type="GeneID" id="105271498"/>
<keyword evidence="5" id="KW-0788">Thiol protease</keyword>
<dbReference type="CTD" id="55325"/>
<dbReference type="Pfam" id="PF20908">
    <property type="entry name" value="UfSP2_N"/>
    <property type="match status" value="1"/>
</dbReference>
<dbReference type="Pfam" id="PF26560">
    <property type="entry name" value="UFSP2_MPN_insect"/>
    <property type="match status" value="1"/>
</dbReference>